<feature type="compositionally biased region" description="Acidic residues" evidence="1">
    <location>
        <begin position="438"/>
        <end position="449"/>
    </location>
</feature>
<feature type="region of interest" description="Disordered" evidence="1">
    <location>
        <begin position="399"/>
        <end position="421"/>
    </location>
</feature>
<proteinExistence type="predicted"/>
<protein>
    <submittedName>
        <fullName evidence="2">Uncharacterized protein</fullName>
    </submittedName>
</protein>
<reference evidence="2" key="2">
    <citation type="submission" date="2022-10" db="EMBL/GenBank/DDBJ databases">
        <authorList>
            <consortium name="ENA_rothamsted_submissions"/>
            <consortium name="culmorum"/>
            <person name="King R."/>
        </authorList>
    </citation>
    <scope>NUCLEOTIDE SEQUENCE</scope>
</reference>
<evidence type="ECO:0000256" key="1">
    <source>
        <dbReference type="SAM" id="MobiDB-lite"/>
    </source>
</evidence>
<dbReference type="AlphaFoldDB" id="A0A9P0DS68"/>
<dbReference type="OrthoDB" id="10033661at2759"/>
<reference evidence="2" key="1">
    <citation type="submission" date="2022-01" db="EMBL/GenBank/DDBJ databases">
        <authorList>
            <person name="King R."/>
        </authorList>
    </citation>
    <scope>NUCLEOTIDE SEQUENCE</scope>
</reference>
<evidence type="ECO:0000313" key="2">
    <source>
        <dbReference type="EMBL" id="CAH1155533.1"/>
    </source>
</evidence>
<sequence>MIYDLNKPVVIQDTIHIITKLKTRFLKPGVVLPMGSYFVSSTHIEQLMKLFSKDQHFLTTGDLQSMDKMNFEAANKLCSNSVINLLKDIEGSEATAQYLLMQRRILEAFVEKNMEINTRIYNMWYSILFLRVWRQWLSRNNYSMEKNFISQNAYTCIELNGHGLILLTQKLKQEASSFLPWYFSSQPCEKIFRQTRSMTSTFSTIVNFSLTDILGRLSRIQTLNEISTDLGSTYCFPKEQNIKLGKSNLLTLWTGSMPAQEEISKILEKAKDDANNDAKKLGIIADDNDFSILNMPVLHSGKSDDIVQDEDINQDINYEEIAADPERDHIEKELNTLSSLGTIDLKDNVNQVKCGQESKFLRVLVNGKMMTLRKSTLCWLFSDKSGRLSSDRIMRVRGMSASNSKKENVKKIQTPRSRSKDFNKNCRDAVVDLNCDSNSEDTTDEEDYSIQDSSEGPEDFEKSSDSESVMEITIKEEEYYAVYYDLRWYLGRVISVEEHFCEVKFLKEDMGEFHWPKKDDKQRVERNFIFFGPLKLIGCNPFEIRRSDRLKINEKYKNFKRSE</sequence>
<gene>
    <name evidence="2" type="ORF">PHAECO_LOCUS6737</name>
</gene>
<accession>A0A9P0DS68</accession>
<organism evidence="2 3">
    <name type="scientific">Phaedon cochleariae</name>
    <name type="common">Mustard beetle</name>
    <dbReference type="NCBI Taxonomy" id="80249"/>
    <lineage>
        <taxon>Eukaryota</taxon>
        <taxon>Metazoa</taxon>
        <taxon>Ecdysozoa</taxon>
        <taxon>Arthropoda</taxon>
        <taxon>Hexapoda</taxon>
        <taxon>Insecta</taxon>
        <taxon>Pterygota</taxon>
        <taxon>Neoptera</taxon>
        <taxon>Endopterygota</taxon>
        <taxon>Coleoptera</taxon>
        <taxon>Polyphaga</taxon>
        <taxon>Cucujiformia</taxon>
        <taxon>Chrysomeloidea</taxon>
        <taxon>Chrysomelidae</taxon>
        <taxon>Chrysomelinae</taxon>
        <taxon>Chrysomelini</taxon>
        <taxon>Phaedon</taxon>
    </lineage>
</organism>
<name>A0A9P0DS68_PHACE</name>
<keyword evidence="3" id="KW-1185">Reference proteome</keyword>
<dbReference type="Proteomes" id="UP001153737">
    <property type="component" value="Chromosome 2"/>
</dbReference>
<feature type="region of interest" description="Disordered" evidence="1">
    <location>
        <begin position="436"/>
        <end position="467"/>
    </location>
</feature>
<dbReference type="EMBL" id="OU896708">
    <property type="protein sequence ID" value="CAH1155533.1"/>
    <property type="molecule type" value="Genomic_DNA"/>
</dbReference>
<evidence type="ECO:0000313" key="3">
    <source>
        <dbReference type="Proteomes" id="UP001153737"/>
    </source>
</evidence>